<feature type="compositionally biased region" description="Basic and acidic residues" evidence="5">
    <location>
        <begin position="992"/>
        <end position="1003"/>
    </location>
</feature>
<feature type="compositionally biased region" description="Acidic residues" evidence="5">
    <location>
        <begin position="1004"/>
        <end position="1016"/>
    </location>
</feature>
<evidence type="ECO:0000256" key="3">
    <source>
        <dbReference type="ARBA" id="ARBA00022737"/>
    </source>
</evidence>
<comment type="subcellular location">
    <subcellularLocation>
        <location evidence="1">Nucleus</location>
    </subcellularLocation>
</comment>
<dbReference type="InterPro" id="IPR048591">
    <property type="entry name" value="WDHD1/CFT4_hel"/>
</dbReference>
<keyword evidence="4" id="KW-0539">Nucleus</keyword>
<comment type="caution">
    <text evidence="8">The sequence shown here is derived from an EMBL/GenBank/DDBJ whole genome shotgun (WGS) entry which is preliminary data.</text>
</comment>
<dbReference type="InterPro" id="IPR015943">
    <property type="entry name" value="WD40/YVTN_repeat-like_dom_sf"/>
</dbReference>
<feature type="compositionally biased region" description="Basic residues" evidence="5">
    <location>
        <begin position="1098"/>
        <end position="1110"/>
    </location>
</feature>
<evidence type="ECO:0000256" key="2">
    <source>
        <dbReference type="ARBA" id="ARBA00022574"/>
    </source>
</evidence>
<dbReference type="EMBL" id="JAPFFF010000008">
    <property type="protein sequence ID" value="KAK8885127.1"/>
    <property type="molecule type" value="Genomic_DNA"/>
</dbReference>
<organism evidence="8 9">
    <name type="scientific">Tritrichomonas musculus</name>
    <dbReference type="NCBI Taxonomy" id="1915356"/>
    <lineage>
        <taxon>Eukaryota</taxon>
        <taxon>Metamonada</taxon>
        <taxon>Parabasalia</taxon>
        <taxon>Tritrichomonadida</taxon>
        <taxon>Tritrichomonadidae</taxon>
        <taxon>Tritrichomonas</taxon>
    </lineage>
</organism>
<feature type="region of interest" description="Disordered" evidence="5">
    <location>
        <begin position="305"/>
        <end position="415"/>
    </location>
</feature>
<feature type="compositionally biased region" description="Polar residues" evidence="5">
    <location>
        <begin position="1111"/>
        <end position="1120"/>
    </location>
</feature>
<dbReference type="InterPro" id="IPR022100">
    <property type="entry name" value="WDHD1/CFT4_beta-prop_2nd"/>
</dbReference>
<protein>
    <submittedName>
        <fullName evidence="8">WD repeat and HMG-box DNA binding-domain containing protein 1</fullName>
    </submittedName>
</protein>
<feature type="region of interest" description="Disordered" evidence="5">
    <location>
        <begin position="921"/>
        <end position="1128"/>
    </location>
</feature>
<dbReference type="Proteomes" id="UP001470230">
    <property type="component" value="Unassembled WGS sequence"/>
</dbReference>
<keyword evidence="9" id="KW-1185">Reference proteome</keyword>
<evidence type="ECO:0000313" key="8">
    <source>
        <dbReference type="EMBL" id="KAK8885127.1"/>
    </source>
</evidence>
<feature type="compositionally biased region" description="Basic and acidic residues" evidence="5">
    <location>
        <begin position="1081"/>
        <end position="1097"/>
    </location>
</feature>
<feature type="compositionally biased region" description="Basic and acidic residues" evidence="5">
    <location>
        <begin position="1017"/>
        <end position="1037"/>
    </location>
</feature>
<feature type="domain" description="WDHD1/CFT4 helical bundle" evidence="7">
    <location>
        <begin position="848"/>
        <end position="923"/>
    </location>
</feature>
<feature type="compositionally biased region" description="Basic residues" evidence="5">
    <location>
        <begin position="354"/>
        <end position="365"/>
    </location>
</feature>
<feature type="compositionally biased region" description="Basic and acidic residues" evidence="5">
    <location>
        <begin position="403"/>
        <end position="415"/>
    </location>
</feature>
<feature type="compositionally biased region" description="Polar residues" evidence="5">
    <location>
        <begin position="461"/>
        <end position="475"/>
    </location>
</feature>
<name>A0ABR2K210_9EUKA</name>
<feature type="compositionally biased region" description="Basic and acidic residues" evidence="5">
    <location>
        <begin position="380"/>
        <end position="389"/>
    </location>
</feature>
<evidence type="ECO:0000259" key="6">
    <source>
        <dbReference type="Pfam" id="PF12341"/>
    </source>
</evidence>
<evidence type="ECO:0000256" key="1">
    <source>
        <dbReference type="ARBA" id="ARBA00004123"/>
    </source>
</evidence>
<dbReference type="Gene3D" id="2.130.10.10">
    <property type="entry name" value="YVTN repeat-like/Quinoprotein amine dehydrogenase"/>
    <property type="match status" value="2"/>
</dbReference>
<evidence type="ECO:0000256" key="4">
    <source>
        <dbReference type="ARBA" id="ARBA00023242"/>
    </source>
</evidence>
<dbReference type="Pfam" id="PF20946">
    <property type="entry name" value="Ctf4_C"/>
    <property type="match status" value="1"/>
</dbReference>
<feature type="compositionally biased region" description="Acidic residues" evidence="5">
    <location>
        <begin position="1057"/>
        <end position="1069"/>
    </location>
</feature>
<gene>
    <name evidence="8" type="ORF">M9Y10_044256</name>
</gene>
<accession>A0ABR2K210</accession>
<feature type="compositionally biased region" description="Acidic residues" evidence="5">
    <location>
        <begin position="925"/>
        <end position="943"/>
    </location>
</feature>
<feature type="compositionally biased region" description="Basic residues" evidence="5">
    <location>
        <begin position="1038"/>
        <end position="1054"/>
    </location>
</feature>
<dbReference type="SMART" id="SM00320">
    <property type="entry name" value="WD40"/>
    <property type="match status" value="3"/>
</dbReference>
<dbReference type="InterPro" id="IPR001680">
    <property type="entry name" value="WD40_rpt"/>
</dbReference>
<dbReference type="PANTHER" id="PTHR19932">
    <property type="entry name" value="WD REPEAT AND HMG-BOX DNA BINDING PROTEIN"/>
    <property type="match status" value="1"/>
</dbReference>
<evidence type="ECO:0000313" key="9">
    <source>
        <dbReference type="Proteomes" id="UP001470230"/>
    </source>
</evidence>
<feature type="region of interest" description="Disordered" evidence="5">
    <location>
        <begin position="458"/>
        <end position="486"/>
    </location>
</feature>
<feature type="domain" description="WDHD1/CFT4 second beta-propeller" evidence="6">
    <location>
        <begin position="563"/>
        <end position="812"/>
    </location>
</feature>
<dbReference type="Pfam" id="PF12341">
    <property type="entry name" value="Mcl1_mid"/>
    <property type="match status" value="1"/>
</dbReference>
<evidence type="ECO:0000256" key="5">
    <source>
        <dbReference type="SAM" id="MobiDB-lite"/>
    </source>
</evidence>
<feature type="compositionally biased region" description="Basic and acidic residues" evidence="5">
    <location>
        <begin position="320"/>
        <end position="330"/>
    </location>
</feature>
<reference evidence="8 9" key="1">
    <citation type="submission" date="2024-04" db="EMBL/GenBank/DDBJ databases">
        <title>Tritrichomonas musculus Genome.</title>
        <authorList>
            <person name="Alves-Ferreira E."/>
            <person name="Grigg M."/>
            <person name="Lorenzi H."/>
            <person name="Galac M."/>
        </authorList>
    </citation>
    <scope>NUCLEOTIDE SEQUENCE [LARGE SCALE GENOMIC DNA]</scope>
    <source>
        <strain evidence="8 9">EAF2021</strain>
    </source>
</reference>
<evidence type="ECO:0000259" key="7">
    <source>
        <dbReference type="Pfam" id="PF20946"/>
    </source>
</evidence>
<dbReference type="PANTHER" id="PTHR19932:SF10">
    <property type="entry name" value="WD REPEAT AND HMG-BOX DNA-BINDING PROTEIN 1"/>
    <property type="match status" value="1"/>
</dbReference>
<sequence>MTINLINSSSAHFGAVRYVAFDPSNEKIISIGEDEGRLYIWNADTLSPATGNTIEEKTGNYMVRAAVFSGEYSFLFGGDNKSITLVDWPDCENYSTYLQSDEDINFMSLKWDTKTLAYSDQHLIRFHDKENNNIPDISIENDIVWLEYSRDAKFFAICSDSTVIIWNAKDFTEIFRKKYDIGTCHPSWGPADFLIIPTSSPGKVIILKVETLEEHEVQNPSDELAATTAVALSNKFMLAISDISNQISFLQLNQDYSLTPFSKTKYSGSEFTSIQWGNVNTNLFAAGDTEGTIFLFEIIESKKQENKEQEDATDSDVQLDIEKDENKKADSQSSSKTINDVLKDKPNLIIKPRTQPKKAKGKGKQQKLNLGKAPVTSKSKKVDLKRRFISDNSDSSEEEENENKENEIIKEQNKKTFLDDEDVNLDEIDNIEKSTISKPQKSFLNDDENDDVFDDVEGQKKQLSPKTKKSFLSDNDNNELDDIDMPNSSHMNAEIPGYDDIALPDDDDDIAFPEDSNNALPEEKNIITDNEKTEEKVNDTLENKNPNLYSSINYLDCSSSNRFMPGSFKQQNGKTEILCWNGEGSIVMYNPGFTDKEKYVKIQPYGNSSFYSKTIDEAYEINLGTVDEYGYLIATNNTVIYHRHNEYGPESEIIKNFAFLEDIQLLACGRSFFAVATARKFLHIFSSAGVELSVFALNGRLITMVGHENYLFVVSGKHHFDLFDVPNRSLLASGILPIHAPLRWAGFNHFDHSVVIESGNYQLLNLSYANGIRWTPVVDLSNHLESSTNGLLHLFIVEVYGNQVSGVYLDKDVDELETDPFPETLKDIDFQPPTIESLLDNCVLSIVNYQNSNDKDKEAKRFDRELLKKFDSALKEDKLLLATQMAKQMKTAQGIDLAIELCDRRGHSGVSERLIQFKDMKREEEDYDESSDFEIDESTEEPEPFVRTEKIQNDDDDDQIEKTNIFLGRFHSEKEINNNDANNENDNDSNVEEIKDQKTKESESSDDDLDKIDDDDQKVSQENMEKKTKRNSKENKSKAKKLRNKASSKSKRHTKADDDDIDQSNDDEIDNQKQNESSDENDQKEKKKNSSDKNDKKKPPKSKPTRKKLFNSRNNTSNMSALDAFGFS</sequence>
<keyword evidence="3" id="KW-0677">Repeat</keyword>
<proteinExistence type="predicted"/>
<dbReference type="InterPro" id="IPR036322">
    <property type="entry name" value="WD40_repeat_dom_sf"/>
</dbReference>
<dbReference type="SUPFAM" id="SSF50978">
    <property type="entry name" value="WD40 repeat-like"/>
    <property type="match status" value="1"/>
</dbReference>
<keyword evidence="2" id="KW-0853">WD repeat</keyword>
<feature type="compositionally biased region" description="Basic and acidic residues" evidence="5">
    <location>
        <begin position="944"/>
        <end position="953"/>
    </location>
</feature>